<name>A0A938BRT0_UNCEI</name>
<gene>
    <name evidence="2" type="ORF">FJY75_12335</name>
</gene>
<dbReference type="AlphaFoldDB" id="A0A938BRT0"/>
<feature type="domain" description="FlgD/Vpr Ig-like" evidence="1">
    <location>
        <begin position="411"/>
        <end position="473"/>
    </location>
</feature>
<comment type="caution">
    <text evidence="2">The sequence shown here is derived from an EMBL/GenBank/DDBJ whole genome shotgun (WGS) entry which is preliminary data.</text>
</comment>
<dbReference type="InterPro" id="IPR026444">
    <property type="entry name" value="Secre_tail"/>
</dbReference>
<reference evidence="2" key="1">
    <citation type="submission" date="2019-03" db="EMBL/GenBank/DDBJ databases">
        <title>Lake Tanganyika Metagenome-Assembled Genomes (MAGs).</title>
        <authorList>
            <person name="Tran P."/>
        </authorList>
    </citation>
    <scope>NUCLEOTIDE SEQUENCE</scope>
    <source>
        <strain evidence="2">M_DeepCast_400m_m2_100</strain>
    </source>
</reference>
<sequence length="485" mass="50091">RVTLRNIGQQAAAGVTGQLLESDPYVSVTVPGASFGAIPSGATATSAAPFVFAVAADVPDLHALSFQLTLSEAPGSHDLAFVAHAPALDLIALTIDDSAGGDGDGIPEPGEAIALGLTLRNEGSAGVAGVSGILLGGGFVAVDPTPRDFGALEPGATASAGPFALSIDPACPPIHALPMALLLSGSGGYAASEGFIFQVGEIFRDDVEGGAGGWSHYAGGGGFGDQWHLETYRNHTYGGTTSWKCGGAGSANYNNLLYAILESTPFSLPDNAQLTFWHWMHAEVSSSYPGYCYDGGLVEISIDGGPWQGLAPEGGYPYRIRAGGTPGPFPAETPVFSGSHDWRRETFDLSGHQGSARIRFAFGSDGSVAREGWYVDDAEVTLQFSAVSGEGAVSRLELFPAGPNPAPGASTLRFALPRETQARLGVYDAAGRLVRPLHEGPLGAGAHALSWDGRGENGAPVAAGVYWLRLKTEGEERSARVVIVR</sequence>
<feature type="non-terminal residue" evidence="2">
    <location>
        <position position="1"/>
    </location>
</feature>
<dbReference type="Pfam" id="PF13860">
    <property type="entry name" value="FlgD_ig"/>
    <property type="match status" value="1"/>
</dbReference>
<accession>A0A938BRT0</accession>
<dbReference type="EMBL" id="VGIY01000423">
    <property type="protein sequence ID" value="MBM3318630.1"/>
    <property type="molecule type" value="Genomic_DNA"/>
</dbReference>
<dbReference type="NCBIfam" id="TIGR04183">
    <property type="entry name" value="Por_Secre_tail"/>
    <property type="match status" value="1"/>
</dbReference>
<evidence type="ECO:0000259" key="1">
    <source>
        <dbReference type="Pfam" id="PF13860"/>
    </source>
</evidence>
<organism evidence="2 3">
    <name type="scientific">Eiseniibacteriota bacterium</name>
    <dbReference type="NCBI Taxonomy" id="2212470"/>
    <lineage>
        <taxon>Bacteria</taxon>
        <taxon>Candidatus Eiseniibacteriota</taxon>
    </lineage>
</organism>
<proteinExistence type="predicted"/>
<dbReference type="InterPro" id="IPR025965">
    <property type="entry name" value="FlgD/Vpr_Ig-like"/>
</dbReference>
<evidence type="ECO:0000313" key="3">
    <source>
        <dbReference type="Proteomes" id="UP000748308"/>
    </source>
</evidence>
<evidence type="ECO:0000313" key="2">
    <source>
        <dbReference type="EMBL" id="MBM3318630.1"/>
    </source>
</evidence>
<dbReference type="Gene3D" id="2.60.120.260">
    <property type="entry name" value="Galactose-binding domain-like"/>
    <property type="match status" value="1"/>
</dbReference>
<protein>
    <submittedName>
        <fullName evidence="2">T9SS type A sorting domain-containing protein</fullName>
    </submittedName>
</protein>
<dbReference type="Gene3D" id="2.60.40.4070">
    <property type="match status" value="1"/>
</dbReference>
<dbReference type="Proteomes" id="UP000748308">
    <property type="component" value="Unassembled WGS sequence"/>
</dbReference>